<keyword evidence="5 7" id="KW-0378">Hydrolase</keyword>
<dbReference type="EC" id="3.1.26.5" evidence="7 8"/>
<comment type="subunit">
    <text evidence="7">Consists of a catalytic RNA component (M1 or rnpB) and a protein subunit.</text>
</comment>
<keyword evidence="4 7" id="KW-0255">Endonuclease</keyword>
<organism evidence="9 10">
    <name type="scientific">Marinobacter xestospongiae</name>
    <dbReference type="NCBI Taxonomy" id="994319"/>
    <lineage>
        <taxon>Bacteria</taxon>
        <taxon>Pseudomonadati</taxon>
        <taxon>Pseudomonadota</taxon>
        <taxon>Gammaproteobacteria</taxon>
        <taxon>Pseudomonadales</taxon>
        <taxon>Marinobacteraceae</taxon>
        <taxon>Marinobacter</taxon>
    </lineage>
</organism>
<evidence type="ECO:0000256" key="6">
    <source>
        <dbReference type="ARBA" id="ARBA00022884"/>
    </source>
</evidence>
<evidence type="ECO:0000256" key="1">
    <source>
        <dbReference type="ARBA" id="ARBA00002663"/>
    </source>
</evidence>
<evidence type="ECO:0000313" key="10">
    <source>
        <dbReference type="Proteomes" id="UP001269819"/>
    </source>
</evidence>
<dbReference type="SUPFAM" id="SSF54211">
    <property type="entry name" value="Ribosomal protein S5 domain 2-like"/>
    <property type="match status" value="1"/>
</dbReference>
<reference evidence="9 10" key="1">
    <citation type="submission" date="2023-10" db="EMBL/GenBank/DDBJ databases">
        <title>Characteristics and mechanism of a salt-tolerant marine origin heterotrophic nitrifying- aerobic denitrifying bacteria Marinobacter xestospongiae HN1.</title>
        <authorList>
            <person name="Qi R."/>
        </authorList>
    </citation>
    <scope>NUCLEOTIDE SEQUENCE [LARGE SCALE GENOMIC DNA]</scope>
    <source>
        <strain evidence="9 10">HN1</strain>
    </source>
</reference>
<evidence type="ECO:0000256" key="4">
    <source>
        <dbReference type="ARBA" id="ARBA00022759"/>
    </source>
</evidence>
<sequence length="136" mass="15348">MNSLSFPKNARLLRPGDYGRVFDNVQIKVPHRHFLVLASANELGRPRLGLIFAKKNLKHAVQRNRVKRLVRESFRQHPDLPAVDIIVLGRQGLAGIENAKLHAILDELWQRLRRKSLASNQPAPPVNAQTRNSGTA</sequence>
<dbReference type="InterPro" id="IPR014721">
    <property type="entry name" value="Ribsml_uS5_D2-typ_fold_subgr"/>
</dbReference>
<dbReference type="Proteomes" id="UP001269819">
    <property type="component" value="Unassembled WGS sequence"/>
</dbReference>
<evidence type="ECO:0000256" key="5">
    <source>
        <dbReference type="ARBA" id="ARBA00022801"/>
    </source>
</evidence>
<keyword evidence="10" id="KW-1185">Reference proteome</keyword>
<gene>
    <name evidence="7 9" type="primary">rnpA</name>
    <name evidence="9" type="ORF">RYS15_13170</name>
</gene>
<dbReference type="NCBIfam" id="TIGR00188">
    <property type="entry name" value="rnpA"/>
    <property type="match status" value="1"/>
</dbReference>
<proteinExistence type="inferred from homology"/>
<comment type="catalytic activity">
    <reaction evidence="7">
        <text>Endonucleolytic cleavage of RNA, removing 5'-extranucleotides from tRNA precursor.</text>
        <dbReference type="EC" id="3.1.26.5"/>
    </reaction>
</comment>
<dbReference type="HAMAP" id="MF_00227">
    <property type="entry name" value="RNase_P"/>
    <property type="match status" value="1"/>
</dbReference>
<protein>
    <recommendedName>
        <fullName evidence="7 8">Ribonuclease P protein component</fullName>
        <shortName evidence="7">RNase P protein</shortName>
        <shortName evidence="7">RNaseP protein</shortName>
        <ecNumber evidence="7 8">3.1.26.5</ecNumber>
    </recommendedName>
    <alternativeName>
        <fullName evidence="7">Protein C5</fullName>
    </alternativeName>
</protein>
<dbReference type="InterPro" id="IPR000100">
    <property type="entry name" value="RNase_P"/>
</dbReference>
<keyword evidence="6 7" id="KW-0694">RNA-binding</keyword>
<evidence type="ECO:0000256" key="8">
    <source>
        <dbReference type="NCBIfam" id="TIGR00188"/>
    </source>
</evidence>
<evidence type="ECO:0000313" key="9">
    <source>
        <dbReference type="EMBL" id="MDV2079638.1"/>
    </source>
</evidence>
<dbReference type="InterPro" id="IPR020539">
    <property type="entry name" value="RNase_P_CS"/>
</dbReference>
<evidence type="ECO:0000256" key="3">
    <source>
        <dbReference type="ARBA" id="ARBA00022722"/>
    </source>
</evidence>
<keyword evidence="3 7" id="KW-0540">Nuclease</keyword>
<comment type="function">
    <text evidence="1 7">RNaseP catalyzes the removal of the 5'-leader sequence from pre-tRNA to produce the mature 5'-terminus. It can also cleave other RNA substrates such as 4.5S RNA. The protein component plays an auxiliary but essential role in vivo by binding to the 5'-leader sequence and broadening the substrate specificity of the ribozyme.</text>
</comment>
<dbReference type="GO" id="GO:0004526">
    <property type="term" value="F:ribonuclease P activity"/>
    <property type="evidence" value="ECO:0007669"/>
    <property type="project" value="UniProtKB-EC"/>
</dbReference>
<dbReference type="Gene3D" id="3.30.230.10">
    <property type="match status" value="1"/>
</dbReference>
<dbReference type="RefSeq" id="WP_227173017.1">
    <property type="nucleotide sequence ID" value="NZ_JAWIIJ010000008.1"/>
</dbReference>
<dbReference type="EMBL" id="JAWIIJ010000008">
    <property type="protein sequence ID" value="MDV2079638.1"/>
    <property type="molecule type" value="Genomic_DNA"/>
</dbReference>
<comment type="similarity">
    <text evidence="7">Belongs to the RnpA family.</text>
</comment>
<dbReference type="PANTHER" id="PTHR33992">
    <property type="entry name" value="RIBONUCLEASE P PROTEIN COMPONENT"/>
    <property type="match status" value="1"/>
</dbReference>
<evidence type="ECO:0000256" key="2">
    <source>
        <dbReference type="ARBA" id="ARBA00022694"/>
    </source>
</evidence>
<keyword evidence="2 7" id="KW-0819">tRNA processing</keyword>
<dbReference type="InterPro" id="IPR020568">
    <property type="entry name" value="Ribosomal_Su5_D2-typ_SF"/>
</dbReference>
<dbReference type="PANTHER" id="PTHR33992:SF1">
    <property type="entry name" value="RIBONUCLEASE P PROTEIN COMPONENT"/>
    <property type="match status" value="1"/>
</dbReference>
<evidence type="ECO:0000256" key="7">
    <source>
        <dbReference type="HAMAP-Rule" id="MF_00227"/>
    </source>
</evidence>
<dbReference type="PROSITE" id="PS00648">
    <property type="entry name" value="RIBONUCLEASE_P"/>
    <property type="match status" value="1"/>
</dbReference>
<comment type="caution">
    <text evidence="9">The sequence shown here is derived from an EMBL/GenBank/DDBJ whole genome shotgun (WGS) entry which is preliminary data.</text>
</comment>
<accession>A0ABU3VZC0</accession>
<name>A0ABU3VZC0_9GAMM</name>
<dbReference type="Pfam" id="PF00825">
    <property type="entry name" value="Ribonuclease_P"/>
    <property type="match status" value="1"/>
</dbReference>